<evidence type="ECO:0000313" key="2">
    <source>
        <dbReference type="EMBL" id="MBO1920037.1"/>
    </source>
</evidence>
<gene>
    <name evidence="2" type="ORF">J4710_10040</name>
</gene>
<protein>
    <submittedName>
        <fullName evidence="2">Uncharacterized protein</fullName>
    </submittedName>
</protein>
<evidence type="ECO:0000256" key="1">
    <source>
        <dbReference type="SAM" id="MobiDB-lite"/>
    </source>
</evidence>
<proteinExistence type="predicted"/>
<accession>A0A939NDJ6</accession>
<dbReference type="AlphaFoldDB" id="A0A939NDJ6"/>
<organism evidence="2">
    <name type="scientific">Staphylococcus xylosus</name>
    <dbReference type="NCBI Taxonomy" id="1288"/>
    <lineage>
        <taxon>Bacteria</taxon>
        <taxon>Bacillati</taxon>
        <taxon>Bacillota</taxon>
        <taxon>Bacilli</taxon>
        <taxon>Bacillales</taxon>
        <taxon>Staphylococcaceae</taxon>
        <taxon>Staphylococcus</taxon>
    </lineage>
</organism>
<comment type="caution">
    <text evidence="2">The sequence shown here is derived from an EMBL/GenBank/DDBJ whole genome shotgun (WGS) entry which is preliminary data.</text>
</comment>
<name>A0A939NDJ6_STAXY</name>
<reference evidence="2" key="1">
    <citation type="submission" date="2021-03" db="EMBL/GenBank/DDBJ databases">
        <title>Molecular epidemiology and mechanisms of colistin and carbapenem resistance in Enterobacteriaceae from clinical isolates, the environment and porcine samples in Pretoria, South Africa.</title>
        <authorList>
            <person name="Bogoshi D."/>
            <person name="Mbelle N.M."/>
            <person name="Naidoo V."/>
            <person name="Osei Sekyere J."/>
        </authorList>
    </citation>
    <scope>NUCLEOTIDE SEQUENCE</scope>
    <source>
        <strain evidence="2">ESB009</strain>
    </source>
</reference>
<dbReference type="EMBL" id="JAGETT010000102">
    <property type="protein sequence ID" value="MBO1920037.1"/>
    <property type="molecule type" value="Genomic_DNA"/>
</dbReference>
<feature type="region of interest" description="Disordered" evidence="1">
    <location>
        <begin position="19"/>
        <end position="38"/>
    </location>
</feature>
<sequence length="38" mass="3767">MGAASVLLGTCLAIGLSASGEAKASETTNEETKSIQNI</sequence>